<dbReference type="EMBL" id="JAPXFL010000004">
    <property type="protein sequence ID" value="KAK9507836.1"/>
    <property type="molecule type" value="Genomic_DNA"/>
</dbReference>
<dbReference type="Proteomes" id="UP001461498">
    <property type="component" value="Unassembled WGS sequence"/>
</dbReference>
<feature type="compositionally biased region" description="Polar residues" evidence="1">
    <location>
        <begin position="52"/>
        <end position="69"/>
    </location>
</feature>
<evidence type="ECO:0000256" key="1">
    <source>
        <dbReference type="SAM" id="MobiDB-lite"/>
    </source>
</evidence>
<gene>
    <name evidence="2" type="ORF">O3M35_007610</name>
</gene>
<organism evidence="2 3">
    <name type="scientific">Rhynocoris fuscipes</name>
    <dbReference type="NCBI Taxonomy" id="488301"/>
    <lineage>
        <taxon>Eukaryota</taxon>
        <taxon>Metazoa</taxon>
        <taxon>Ecdysozoa</taxon>
        <taxon>Arthropoda</taxon>
        <taxon>Hexapoda</taxon>
        <taxon>Insecta</taxon>
        <taxon>Pterygota</taxon>
        <taxon>Neoptera</taxon>
        <taxon>Paraneoptera</taxon>
        <taxon>Hemiptera</taxon>
        <taxon>Heteroptera</taxon>
        <taxon>Panheteroptera</taxon>
        <taxon>Cimicomorpha</taxon>
        <taxon>Reduviidae</taxon>
        <taxon>Harpactorinae</taxon>
        <taxon>Harpactorini</taxon>
        <taxon>Rhynocoris</taxon>
    </lineage>
</organism>
<comment type="caution">
    <text evidence="2">The sequence shown here is derived from an EMBL/GenBank/DDBJ whole genome shotgun (WGS) entry which is preliminary data.</text>
</comment>
<evidence type="ECO:0000313" key="2">
    <source>
        <dbReference type="EMBL" id="KAK9507836.1"/>
    </source>
</evidence>
<evidence type="ECO:0000313" key="3">
    <source>
        <dbReference type="Proteomes" id="UP001461498"/>
    </source>
</evidence>
<dbReference type="AlphaFoldDB" id="A0AAW1DAV4"/>
<feature type="region of interest" description="Disordered" evidence="1">
    <location>
        <begin position="48"/>
        <end position="69"/>
    </location>
</feature>
<keyword evidence="3" id="KW-1185">Reference proteome</keyword>
<accession>A0AAW1DAV4</accession>
<reference evidence="2 3" key="1">
    <citation type="submission" date="2022-12" db="EMBL/GenBank/DDBJ databases">
        <title>Chromosome-level genome assembly of true bugs.</title>
        <authorList>
            <person name="Ma L."/>
            <person name="Li H."/>
        </authorList>
    </citation>
    <scope>NUCLEOTIDE SEQUENCE [LARGE SCALE GENOMIC DNA]</scope>
    <source>
        <strain evidence="2">Lab_2022b</strain>
    </source>
</reference>
<sequence>MNDMSPPIQLRNERVKRVSSNSQKSFLVDIQVEDASLGIEYARDGLPERQAHTSSKWAANNCRSMQTRE</sequence>
<name>A0AAW1DAV4_9HEMI</name>
<proteinExistence type="predicted"/>
<protein>
    <submittedName>
        <fullName evidence="2">Uncharacterized protein</fullName>
    </submittedName>
</protein>